<feature type="region of interest" description="Disordered" evidence="1">
    <location>
        <begin position="220"/>
        <end position="275"/>
    </location>
</feature>
<evidence type="ECO:0000313" key="3">
    <source>
        <dbReference type="EMBL" id="KAK8878167.1"/>
    </source>
</evidence>
<feature type="region of interest" description="Disordered" evidence="1">
    <location>
        <begin position="382"/>
        <end position="439"/>
    </location>
</feature>
<evidence type="ECO:0000313" key="4">
    <source>
        <dbReference type="Proteomes" id="UP001470230"/>
    </source>
</evidence>
<evidence type="ECO:0000256" key="1">
    <source>
        <dbReference type="SAM" id="MobiDB-lite"/>
    </source>
</evidence>
<feature type="region of interest" description="Disordered" evidence="1">
    <location>
        <begin position="331"/>
        <end position="353"/>
    </location>
</feature>
<name>A0ABR2JLQ8_9EUKA</name>
<feature type="transmembrane region" description="Helical" evidence="2">
    <location>
        <begin position="7"/>
        <end position="28"/>
    </location>
</feature>
<proteinExistence type="predicted"/>
<comment type="caution">
    <text evidence="3">The sequence shown here is derived from an EMBL/GenBank/DDBJ whole genome shotgun (WGS) entry which is preliminary data.</text>
</comment>
<organism evidence="3 4">
    <name type="scientific">Tritrichomonas musculus</name>
    <dbReference type="NCBI Taxonomy" id="1915356"/>
    <lineage>
        <taxon>Eukaryota</taxon>
        <taxon>Metamonada</taxon>
        <taxon>Parabasalia</taxon>
        <taxon>Tritrichomonadida</taxon>
        <taxon>Tritrichomonadidae</taxon>
        <taxon>Tritrichomonas</taxon>
    </lineage>
</organism>
<keyword evidence="2" id="KW-1133">Transmembrane helix</keyword>
<feature type="transmembrane region" description="Helical" evidence="2">
    <location>
        <begin position="117"/>
        <end position="136"/>
    </location>
</feature>
<dbReference type="EMBL" id="JAPFFF010000011">
    <property type="protein sequence ID" value="KAK8878167.1"/>
    <property type="molecule type" value="Genomic_DNA"/>
</dbReference>
<accession>A0ABR2JLQ8</accession>
<dbReference type="Proteomes" id="UP001470230">
    <property type="component" value="Unassembled WGS sequence"/>
</dbReference>
<evidence type="ECO:0000256" key="2">
    <source>
        <dbReference type="SAM" id="Phobius"/>
    </source>
</evidence>
<keyword evidence="2" id="KW-0812">Transmembrane</keyword>
<feature type="transmembrane region" description="Helical" evidence="2">
    <location>
        <begin position="76"/>
        <end position="97"/>
    </location>
</feature>
<protein>
    <submittedName>
        <fullName evidence="3">Uncharacterized protein</fullName>
    </submittedName>
</protein>
<feature type="compositionally biased region" description="Low complexity" evidence="1">
    <location>
        <begin position="382"/>
        <end position="408"/>
    </location>
</feature>
<reference evidence="3 4" key="1">
    <citation type="submission" date="2024-04" db="EMBL/GenBank/DDBJ databases">
        <title>Tritrichomonas musculus Genome.</title>
        <authorList>
            <person name="Alves-Ferreira E."/>
            <person name="Grigg M."/>
            <person name="Lorenzi H."/>
            <person name="Galac M."/>
        </authorList>
    </citation>
    <scope>NUCLEOTIDE SEQUENCE [LARGE SCALE GENOMIC DNA]</scope>
    <source>
        <strain evidence="3 4">EAF2021</strain>
    </source>
</reference>
<feature type="compositionally biased region" description="Polar residues" evidence="1">
    <location>
        <begin position="342"/>
        <end position="353"/>
    </location>
</feature>
<gene>
    <name evidence="3" type="ORF">M9Y10_004932</name>
</gene>
<keyword evidence="2" id="KW-0472">Membrane</keyword>
<feature type="compositionally biased region" description="Low complexity" evidence="1">
    <location>
        <begin position="415"/>
        <end position="439"/>
    </location>
</feature>
<feature type="transmembrane region" description="Helical" evidence="2">
    <location>
        <begin position="43"/>
        <end position="64"/>
    </location>
</feature>
<feature type="compositionally biased region" description="Basic and acidic residues" evidence="1">
    <location>
        <begin position="223"/>
        <end position="275"/>
    </location>
</feature>
<sequence>MKKEIQFNLFLISIFTNLSLITGLLITFTNSNILISKDLLENLFLFCIASFIIFCVLLIFQLYSSKWSNSTQPSMLFTRIKALTVLVLVLIISFVWLNWTSIKATFLAKKESLLGGFAHLASLMILLVIILIYLSIDNKTEIGKQKKEILNQLPYFKIRASDNEDGTILESLNNLNVDGNSTHTTPNRKYLEESNIRPHTYLPPSVVPYGLRTVYNFPSKLQQDNKGKSHPISKSEFDKALDNKDSTDNKVEDRSQDKSHTSQEYEDEIRQPQDKDELLVFDTQEGAQKSYDHLRTVELKKQNYNETIRKLEKMWKLVAAKKREEEEIRKQKEKENAKKAATPTTGFSFGNTGTKPATTGFSFGTSNTGTATTGTKSTTSGFSFSPTTTTNTTGATAAAGTKPAAPGFNFTMPNTGTATTGAKPATTGFSFPTTTTTKT</sequence>
<keyword evidence="4" id="KW-1185">Reference proteome</keyword>